<keyword evidence="3 10" id="KW-0378">Hydrolase</keyword>
<dbReference type="InterPro" id="IPR014016">
    <property type="entry name" value="UvrD-like_ATP-bd"/>
</dbReference>
<evidence type="ECO:0000256" key="1">
    <source>
        <dbReference type="ARBA" id="ARBA00009922"/>
    </source>
</evidence>
<feature type="binding site" evidence="10">
    <location>
        <begin position="29"/>
        <end position="36"/>
    </location>
    <ligand>
        <name>ATP</name>
        <dbReference type="ChEBI" id="CHEBI:30616"/>
    </ligand>
</feature>
<dbReference type="CDD" id="cd17932">
    <property type="entry name" value="DEXQc_UvrD"/>
    <property type="match status" value="1"/>
</dbReference>
<dbReference type="PROSITE" id="PS51198">
    <property type="entry name" value="UVRD_HELICASE_ATP_BIND"/>
    <property type="match status" value="1"/>
</dbReference>
<accession>A0ABP9ULZ4</accession>
<dbReference type="CDD" id="cd18807">
    <property type="entry name" value="SF1_C_UvrD"/>
    <property type="match status" value="1"/>
</dbReference>
<dbReference type="InterPro" id="IPR013986">
    <property type="entry name" value="DExx_box_DNA_helicase_dom_sf"/>
</dbReference>
<evidence type="ECO:0000256" key="3">
    <source>
        <dbReference type="ARBA" id="ARBA00022801"/>
    </source>
</evidence>
<keyword evidence="6" id="KW-0413">Isomerase</keyword>
<organism evidence="13 14">
    <name type="scientific">Haloferula sargassicola</name>
    <dbReference type="NCBI Taxonomy" id="490096"/>
    <lineage>
        <taxon>Bacteria</taxon>
        <taxon>Pseudomonadati</taxon>
        <taxon>Verrucomicrobiota</taxon>
        <taxon>Verrucomicrobiia</taxon>
        <taxon>Verrucomicrobiales</taxon>
        <taxon>Verrucomicrobiaceae</taxon>
        <taxon>Haloferula</taxon>
    </lineage>
</organism>
<feature type="domain" description="UvrD-like helicase C-terminal" evidence="12">
    <location>
        <begin position="281"/>
        <end position="559"/>
    </location>
</feature>
<dbReference type="Gene3D" id="1.10.10.160">
    <property type="match status" value="1"/>
</dbReference>
<evidence type="ECO:0000313" key="13">
    <source>
        <dbReference type="EMBL" id="GAA5482334.1"/>
    </source>
</evidence>
<evidence type="ECO:0000256" key="7">
    <source>
        <dbReference type="ARBA" id="ARBA00034617"/>
    </source>
</evidence>
<name>A0ABP9ULZ4_9BACT</name>
<evidence type="ECO:0000313" key="14">
    <source>
        <dbReference type="Proteomes" id="UP001476282"/>
    </source>
</evidence>
<comment type="similarity">
    <text evidence="1">Belongs to the helicase family. UvrD subfamily.</text>
</comment>
<dbReference type="Proteomes" id="UP001476282">
    <property type="component" value="Unassembled WGS sequence"/>
</dbReference>
<dbReference type="EMBL" id="BAABRI010000007">
    <property type="protein sequence ID" value="GAA5482334.1"/>
    <property type="molecule type" value="Genomic_DNA"/>
</dbReference>
<dbReference type="PROSITE" id="PS51217">
    <property type="entry name" value="UVRD_HELICASE_CTER"/>
    <property type="match status" value="1"/>
</dbReference>
<sequence length="666" mass="74976">MAGGFSFDSLNRAQRDAVGTLDGPVLILAGAGTGKTRTVTCRISNMLESGISPENVLAVTFTNKAAAEMRERIGGMVGRKKAEKMTVCTFHSLCVRLLRGGIDRLGYKKNFSICTQTDQVGVMKQLIVRKGGKEEKIKAEEVLAAVSKAKNAGLPLEKMKDDFISQLAVAYDNELRVRNAVDFDDLLLLAEKLLREHADVRDHFRQVYKRVTVDEFQDTNGLQMQLLQQLVGKPYHVCVVGDDDQSIYGWRGAESANILEFERFFPNPTVIRLEENYRSTEAILHTANSLIRHNAGRREKMLRPTMAGGEPVRLVGMPGDEEEAEFIAEEILGLKGSEKRPWEDFAILFRTNMQSRKLEEALRKSQVPYRMVGAQSFFDKREVKDVMAYLEILDDPRADVPLLRILNSPPRGIGQATTVMATDFSRERELSVWEAMCDPEFADLLAAKARNAIGEFVALVVTAKAKIDGKVEPANKVLSEFLDECGYRDWLERGCKNPQEASQRMESIHELLQEVSKYVQRGKSIRKFLDDSALASDREDDDLEKKSGATLITLHASKGLEFPVVYLVGLEEGVLPHRRSIEEGTKDEERRLLYVGITRAQKKLTMTYCQARTKWGQQVGCAPSTFIPEIDEKHLIHTTYDDIMGAEVDDEELDDFFGEMEEFLKS</sequence>
<comment type="caution">
    <text evidence="13">The sequence shown here is derived from an EMBL/GenBank/DDBJ whole genome shotgun (WGS) entry which is preliminary data.</text>
</comment>
<dbReference type="InterPro" id="IPR000212">
    <property type="entry name" value="DNA_helicase_UvrD/REP"/>
</dbReference>
<evidence type="ECO:0000259" key="11">
    <source>
        <dbReference type="PROSITE" id="PS51198"/>
    </source>
</evidence>
<comment type="catalytic activity">
    <reaction evidence="7">
        <text>Couples ATP hydrolysis with the unwinding of duplex DNA by translocating in the 3'-5' direction.</text>
        <dbReference type="EC" id="5.6.2.4"/>
    </reaction>
</comment>
<dbReference type="Pfam" id="PF13361">
    <property type="entry name" value="UvrD_C"/>
    <property type="match status" value="1"/>
</dbReference>
<evidence type="ECO:0000256" key="4">
    <source>
        <dbReference type="ARBA" id="ARBA00022806"/>
    </source>
</evidence>
<protein>
    <recommendedName>
        <fullName evidence="8">DNA 3'-5' helicase</fullName>
        <ecNumber evidence="8">5.6.2.4</ecNumber>
    </recommendedName>
</protein>
<evidence type="ECO:0000259" key="12">
    <source>
        <dbReference type="PROSITE" id="PS51217"/>
    </source>
</evidence>
<evidence type="ECO:0000256" key="6">
    <source>
        <dbReference type="ARBA" id="ARBA00023235"/>
    </source>
</evidence>
<keyword evidence="4 10" id="KW-0347">Helicase</keyword>
<evidence type="ECO:0000256" key="5">
    <source>
        <dbReference type="ARBA" id="ARBA00022840"/>
    </source>
</evidence>
<evidence type="ECO:0000256" key="10">
    <source>
        <dbReference type="PROSITE-ProRule" id="PRU00560"/>
    </source>
</evidence>
<dbReference type="RefSeq" id="WP_353566477.1">
    <property type="nucleotide sequence ID" value="NZ_BAABRI010000007.1"/>
</dbReference>
<keyword evidence="14" id="KW-1185">Reference proteome</keyword>
<keyword evidence="2 10" id="KW-0547">Nucleotide-binding</keyword>
<dbReference type="GO" id="GO:0004386">
    <property type="term" value="F:helicase activity"/>
    <property type="evidence" value="ECO:0007669"/>
    <property type="project" value="UniProtKB-KW"/>
</dbReference>
<dbReference type="Pfam" id="PF00580">
    <property type="entry name" value="UvrD-helicase"/>
    <property type="match status" value="1"/>
</dbReference>
<dbReference type="SUPFAM" id="SSF52540">
    <property type="entry name" value="P-loop containing nucleoside triphosphate hydrolases"/>
    <property type="match status" value="1"/>
</dbReference>
<feature type="domain" description="UvrD-like helicase ATP-binding" evidence="11">
    <location>
        <begin position="8"/>
        <end position="280"/>
    </location>
</feature>
<evidence type="ECO:0000256" key="8">
    <source>
        <dbReference type="ARBA" id="ARBA00034808"/>
    </source>
</evidence>
<proteinExistence type="inferred from homology"/>
<reference evidence="13 14" key="1">
    <citation type="submission" date="2024-02" db="EMBL/GenBank/DDBJ databases">
        <title>Haloferula sargassicola NBRC 104335.</title>
        <authorList>
            <person name="Ichikawa N."/>
            <person name="Katano-Makiyama Y."/>
            <person name="Hidaka K."/>
        </authorList>
    </citation>
    <scope>NUCLEOTIDE SEQUENCE [LARGE SCALE GENOMIC DNA]</scope>
    <source>
        <strain evidence="13 14">NBRC 104335</strain>
    </source>
</reference>
<dbReference type="InterPro" id="IPR027417">
    <property type="entry name" value="P-loop_NTPase"/>
</dbReference>
<dbReference type="PANTHER" id="PTHR11070">
    <property type="entry name" value="UVRD / RECB / PCRA DNA HELICASE FAMILY MEMBER"/>
    <property type="match status" value="1"/>
</dbReference>
<keyword evidence="5 10" id="KW-0067">ATP-binding</keyword>
<comment type="catalytic activity">
    <reaction evidence="9">
        <text>ATP + H2O = ADP + phosphate + H(+)</text>
        <dbReference type="Rhea" id="RHEA:13065"/>
        <dbReference type="ChEBI" id="CHEBI:15377"/>
        <dbReference type="ChEBI" id="CHEBI:15378"/>
        <dbReference type="ChEBI" id="CHEBI:30616"/>
        <dbReference type="ChEBI" id="CHEBI:43474"/>
        <dbReference type="ChEBI" id="CHEBI:456216"/>
        <dbReference type="EC" id="5.6.2.4"/>
    </reaction>
</comment>
<dbReference type="Gene3D" id="1.10.486.10">
    <property type="entry name" value="PCRA, domain 4"/>
    <property type="match status" value="1"/>
</dbReference>
<evidence type="ECO:0000256" key="9">
    <source>
        <dbReference type="ARBA" id="ARBA00048988"/>
    </source>
</evidence>
<gene>
    <name evidence="13" type="primary">pcrA_1</name>
    <name evidence="13" type="ORF">Hsar01_01552</name>
</gene>
<dbReference type="Gene3D" id="3.40.50.300">
    <property type="entry name" value="P-loop containing nucleotide triphosphate hydrolases"/>
    <property type="match status" value="2"/>
</dbReference>
<dbReference type="PANTHER" id="PTHR11070:SF64">
    <property type="entry name" value="ATP-DEPENDENT DNA HELICASE REP"/>
    <property type="match status" value="1"/>
</dbReference>
<dbReference type="InterPro" id="IPR014017">
    <property type="entry name" value="DNA_helicase_UvrD-like_C"/>
</dbReference>
<evidence type="ECO:0000256" key="2">
    <source>
        <dbReference type="ARBA" id="ARBA00022741"/>
    </source>
</evidence>
<dbReference type="EC" id="5.6.2.4" evidence="8"/>